<keyword evidence="3" id="KW-1185">Reference proteome</keyword>
<dbReference type="PANTHER" id="PTHR34293:SF1">
    <property type="entry name" value="HTH-TYPE TRANSCRIPTIONAL REGULATOR TRMBL2"/>
    <property type="match status" value="1"/>
</dbReference>
<evidence type="ECO:0000259" key="1">
    <source>
        <dbReference type="Pfam" id="PF01978"/>
    </source>
</evidence>
<accession>F2NSP0</accession>
<dbReference type="InterPro" id="IPR002831">
    <property type="entry name" value="Tscrpt_reg_TrmB_N"/>
</dbReference>
<name>F2NSP0_TRES6</name>
<dbReference type="Proteomes" id="UP000006852">
    <property type="component" value="Chromosome"/>
</dbReference>
<reference evidence="2 3" key="1">
    <citation type="journal article" date="2011" name="Stand. Genomic Sci.">
        <title>Complete genome sequence of Treponema succinifaciens type strain (6091).</title>
        <authorList>
            <person name="Han C."/>
            <person name="Gronow S."/>
            <person name="Teshima H."/>
            <person name="Lapidus A."/>
            <person name="Nolan M."/>
            <person name="Lucas S."/>
            <person name="Hammon N."/>
            <person name="Deshpande S."/>
            <person name="Cheng J.F."/>
            <person name="Zeytun A."/>
            <person name="Tapia R."/>
            <person name="Goodwin L."/>
            <person name="Pitluck S."/>
            <person name="Liolios K."/>
            <person name="Pagani I."/>
            <person name="Ivanova N."/>
            <person name="Mavromatis K."/>
            <person name="Mikhailova N."/>
            <person name="Huntemann M."/>
            <person name="Pati A."/>
            <person name="Chen A."/>
            <person name="Palaniappan K."/>
            <person name="Land M."/>
            <person name="Hauser L."/>
            <person name="Brambilla E.M."/>
            <person name="Rohde M."/>
            <person name="Goker M."/>
            <person name="Woyke T."/>
            <person name="Bristow J."/>
            <person name="Eisen J.A."/>
            <person name="Markowitz V."/>
            <person name="Hugenholtz P."/>
            <person name="Kyrpides N.C."/>
            <person name="Klenk H.P."/>
            <person name="Detter J.C."/>
        </authorList>
    </citation>
    <scope>NUCLEOTIDE SEQUENCE [LARGE SCALE GENOMIC DNA]</scope>
    <source>
        <strain evidence="3">ATCC 33096 / DSM 2489 / 6091</strain>
    </source>
</reference>
<dbReference type="AlphaFoldDB" id="F2NSP0"/>
<dbReference type="InterPro" id="IPR036388">
    <property type="entry name" value="WH-like_DNA-bd_sf"/>
</dbReference>
<dbReference type="KEGG" id="tsu:Tresu_1371"/>
<dbReference type="OrthoDB" id="1493540at2"/>
<dbReference type="InterPro" id="IPR051797">
    <property type="entry name" value="TrmB-like"/>
</dbReference>
<dbReference type="STRING" id="869209.Tresu_1371"/>
<protein>
    <submittedName>
        <fullName evidence="2">Transcriptional regulator, TrmB</fullName>
    </submittedName>
</protein>
<dbReference type="Gene3D" id="1.10.10.10">
    <property type="entry name" value="Winged helix-like DNA-binding domain superfamily/Winged helix DNA-binding domain"/>
    <property type="match status" value="1"/>
</dbReference>
<dbReference type="GeneID" id="302998533"/>
<sequence>MTDKIIDILGSLGFSKMESLVYCALVPEEKMGGYQIAKKLNAPRPSVYSALENLLKKECITSIPGSTAEYQAVPPDILIDEISKKYSDNAAKAKEMLKELKSPISTQERFVNIEGKTKLISVVNKLISAAKKEIVFNCSMPLEYFKEALLLAAESKVRIVLFSWKNLDTLGIPLEFFCGFDGTDCCPEQRILLVSDMAHCIVGSNDRAVFFPHRPHHKIQKLPDGENDFLGMTSDNRLIVNLVSEHIHFDIYLQKLRKKFNRDIISKDICIGTLMEKGI</sequence>
<dbReference type="CDD" id="cd09124">
    <property type="entry name" value="PLDc_like_TrmB_middle"/>
    <property type="match status" value="1"/>
</dbReference>
<dbReference type="HOGENOM" id="CLU_072493_1_0_12"/>
<dbReference type="Pfam" id="PF01978">
    <property type="entry name" value="TrmB"/>
    <property type="match status" value="1"/>
</dbReference>
<dbReference type="SUPFAM" id="SSF46785">
    <property type="entry name" value="Winged helix' DNA-binding domain"/>
    <property type="match status" value="1"/>
</dbReference>
<feature type="domain" description="Transcription regulator TrmB N-terminal" evidence="1">
    <location>
        <begin position="11"/>
        <end position="75"/>
    </location>
</feature>
<reference evidence="3" key="2">
    <citation type="submission" date="2011-04" db="EMBL/GenBank/DDBJ databases">
        <title>The complete genome of chromosome of Treponema succinifaciens DSM 2489.</title>
        <authorList>
            <person name="Lucas S."/>
            <person name="Copeland A."/>
            <person name="Lapidus A."/>
            <person name="Bruce D."/>
            <person name="Goodwin L."/>
            <person name="Pitluck S."/>
            <person name="Peters L."/>
            <person name="Kyrpides N."/>
            <person name="Mavromatis K."/>
            <person name="Ivanova N."/>
            <person name="Ovchinnikova G."/>
            <person name="Teshima H."/>
            <person name="Detter J.C."/>
            <person name="Tapia R."/>
            <person name="Han C."/>
            <person name="Land M."/>
            <person name="Hauser L."/>
            <person name="Markowitz V."/>
            <person name="Cheng J.-F."/>
            <person name="Hugenholtz P."/>
            <person name="Woyke T."/>
            <person name="Wu D."/>
            <person name="Gronow S."/>
            <person name="Wellnitz S."/>
            <person name="Brambilla E."/>
            <person name="Klenk H.-P."/>
            <person name="Eisen J.A."/>
        </authorList>
    </citation>
    <scope>NUCLEOTIDE SEQUENCE [LARGE SCALE GENOMIC DNA]</scope>
    <source>
        <strain evidence="3">ATCC 33096 / DSM 2489 / 6091</strain>
    </source>
</reference>
<gene>
    <name evidence="2" type="ordered locus">Tresu_1371</name>
</gene>
<dbReference type="InterPro" id="IPR036390">
    <property type="entry name" value="WH_DNA-bd_sf"/>
</dbReference>
<evidence type="ECO:0000313" key="2">
    <source>
        <dbReference type="EMBL" id="AEB14278.1"/>
    </source>
</evidence>
<dbReference type="RefSeq" id="WP_013701561.1">
    <property type="nucleotide sequence ID" value="NC_015385.1"/>
</dbReference>
<dbReference type="EMBL" id="CP002631">
    <property type="protein sequence ID" value="AEB14278.1"/>
    <property type="molecule type" value="Genomic_DNA"/>
</dbReference>
<proteinExistence type="predicted"/>
<dbReference type="eggNOG" id="COG1378">
    <property type="taxonomic scope" value="Bacteria"/>
</dbReference>
<dbReference type="PANTHER" id="PTHR34293">
    <property type="entry name" value="HTH-TYPE TRANSCRIPTIONAL REGULATOR TRMBL2"/>
    <property type="match status" value="1"/>
</dbReference>
<evidence type="ECO:0000313" key="3">
    <source>
        <dbReference type="Proteomes" id="UP000006852"/>
    </source>
</evidence>
<organism evidence="2 3">
    <name type="scientific">Treponema succinifaciens (strain ATCC 33096 / DSM 2489 / 6091)</name>
    <dbReference type="NCBI Taxonomy" id="869209"/>
    <lineage>
        <taxon>Bacteria</taxon>
        <taxon>Pseudomonadati</taxon>
        <taxon>Spirochaetota</taxon>
        <taxon>Spirochaetia</taxon>
        <taxon>Spirochaetales</taxon>
        <taxon>Treponemataceae</taxon>
        <taxon>Treponema</taxon>
    </lineage>
</organism>